<accession>A0A5J4SGR1</accession>
<dbReference type="PROSITE" id="PS00211">
    <property type="entry name" value="ABC_TRANSPORTER_1"/>
    <property type="match status" value="1"/>
</dbReference>
<comment type="caution">
    <text evidence="5">The sequence shown here is derived from an EMBL/GenBank/DDBJ whole genome shotgun (WGS) entry which is preliminary data.</text>
</comment>
<dbReference type="InterPro" id="IPR003439">
    <property type="entry name" value="ABC_transporter-like_ATP-bd"/>
</dbReference>
<dbReference type="InterPro" id="IPR017871">
    <property type="entry name" value="ABC_transporter-like_CS"/>
</dbReference>
<name>A0A5J4SGR1_9ZZZZ</name>
<dbReference type="Gene3D" id="3.40.50.300">
    <property type="entry name" value="P-loop containing nucleotide triphosphate hydrolases"/>
    <property type="match status" value="1"/>
</dbReference>
<dbReference type="SUPFAM" id="SSF52540">
    <property type="entry name" value="P-loop containing nucleoside triphosphate hydrolases"/>
    <property type="match status" value="1"/>
</dbReference>
<dbReference type="GO" id="GO:0016887">
    <property type="term" value="F:ATP hydrolysis activity"/>
    <property type="evidence" value="ECO:0007669"/>
    <property type="project" value="InterPro"/>
</dbReference>
<dbReference type="EMBL" id="SNRY01000212">
    <property type="protein sequence ID" value="KAA6344545.1"/>
    <property type="molecule type" value="Genomic_DNA"/>
</dbReference>
<sequence>MQLKIHNATLGYPQKEVLKNVSLELHTNKTTCILGKNGAGKTTLFKSILGILPLLKGNVSLDGKNISDWSRRQFARAVAYVPQARSLPFPFTVFDVVLFGRTAHLSVFSSPRKKDRMIAEECLDKLQITSLKNRIFTQLSGGEQQMVIVARALAQQPSFLIMDEPTSSLDFGNQLKIINQVNKLKNDSLGILMSTHSPDHAFMCEADVAIVHSGIIWRQGNSKEVITEAVLKDIYDVNVKVCAVGAESDRKICIPTLN</sequence>
<evidence type="ECO:0000256" key="1">
    <source>
        <dbReference type="ARBA" id="ARBA00022448"/>
    </source>
</evidence>
<keyword evidence="1" id="KW-0813">Transport</keyword>
<evidence type="ECO:0000256" key="3">
    <source>
        <dbReference type="ARBA" id="ARBA00022840"/>
    </source>
</evidence>
<evidence type="ECO:0000259" key="4">
    <source>
        <dbReference type="PROSITE" id="PS50893"/>
    </source>
</evidence>
<dbReference type="FunFam" id="3.40.50.300:FF:000134">
    <property type="entry name" value="Iron-enterobactin ABC transporter ATP-binding protein"/>
    <property type="match status" value="1"/>
</dbReference>
<dbReference type="AlphaFoldDB" id="A0A5J4SGR1"/>
<protein>
    <submittedName>
        <fullName evidence="5">Iron complex transport system ATP-binding protein</fullName>
    </submittedName>
</protein>
<keyword evidence="2" id="KW-0547">Nucleotide-binding</keyword>
<feature type="domain" description="ABC transporter" evidence="4">
    <location>
        <begin position="3"/>
        <end position="238"/>
    </location>
</feature>
<dbReference type="GO" id="GO:0005524">
    <property type="term" value="F:ATP binding"/>
    <property type="evidence" value="ECO:0007669"/>
    <property type="project" value="UniProtKB-KW"/>
</dbReference>
<dbReference type="InterPro" id="IPR050153">
    <property type="entry name" value="Metal_Ion_Import_ABC"/>
</dbReference>
<dbReference type="InterPro" id="IPR027417">
    <property type="entry name" value="P-loop_NTPase"/>
</dbReference>
<evidence type="ECO:0000313" key="5">
    <source>
        <dbReference type="EMBL" id="KAA6344545.1"/>
    </source>
</evidence>
<dbReference type="CDD" id="cd03214">
    <property type="entry name" value="ABC_Iron-Siderophores_B12_Hemin"/>
    <property type="match status" value="1"/>
</dbReference>
<dbReference type="PANTHER" id="PTHR42734:SF19">
    <property type="entry name" value="IRON COMPOUNDS ABC TRANSPORTER, ATP-BINDING PROTEIN"/>
    <property type="match status" value="1"/>
</dbReference>
<dbReference type="InterPro" id="IPR003593">
    <property type="entry name" value="AAA+_ATPase"/>
</dbReference>
<gene>
    <name evidence="5" type="ORF">EZS27_007815</name>
</gene>
<dbReference type="PANTHER" id="PTHR42734">
    <property type="entry name" value="METAL TRANSPORT SYSTEM ATP-BINDING PROTEIN TM_0124-RELATED"/>
    <property type="match status" value="1"/>
</dbReference>
<dbReference type="PROSITE" id="PS50893">
    <property type="entry name" value="ABC_TRANSPORTER_2"/>
    <property type="match status" value="1"/>
</dbReference>
<evidence type="ECO:0000256" key="2">
    <source>
        <dbReference type="ARBA" id="ARBA00022741"/>
    </source>
</evidence>
<proteinExistence type="predicted"/>
<keyword evidence="3 5" id="KW-0067">ATP-binding</keyword>
<reference evidence="5" key="1">
    <citation type="submission" date="2019-03" db="EMBL/GenBank/DDBJ databases">
        <title>Single cell metagenomics reveals metabolic interactions within the superorganism composed of flagellate Streblomastix strix and complex community of Bacteroidetes bacteria on its surface.</title>
        <authorList>
            <person name="Treitli S.C."/>
            <person name="Kolisko M."/>
            <person name="Husnik F."/>
            <person name="Keeling P."/>
            <person name="Hampl V."/>
        </authorList>
    </citation>
    <scope>NUCLEOTIDE SEQUENCE</scope>
    <source>
        <strain evidence="5">STM</strain>
    </source>
</reference>
<dbReference type="Pfam" id="PF00005">
    <property type="entry name" value="ABC_tran"/>
    <property type="match status" value="1"/>
</dbReference>
<dbReference type="SMART" id="SM00382">
    <property type="entry name" value="AAA"/>
    <property type="match status" value="1"/>
</dbReference>
<organism evidence="5">
    <name type="scientific">termite gut metagenome</name>
    <dbReference type="NCBI Taxonomy" id="433724"/>
    <lineage>
        <taxon>unclassified sequences</taxon>
        <taxon>metagenomes</taxon>
        <taxon>organismal metagenomes</taxon>
    </lineage>
</organism>